<accession>A0ABP5DL17</accession>
<dbReference type="EMBL" id="BAAANN010000036">
    <property type="protein sequence ID" value="GAA1982208.1"/>
    <property type="molecule type" value="Genomic_DNA"/>
</dbReference>
<dbReference type="Proteomes" id="UP001501116">
    <property type="component" value="Unassembled WGS sequence"/>
</dbReference>
<proteinExistence type="predicted"/>
<evidence type="ECO:0000256" key="1">
    <source>
        <dbReference type="SAM" id="SignalP"/>
    </source>
</evidence>
<feature type="chain" id="PRO_5047279214" evidence="1">
    <location>
        <begin position="30"/>
        <end position="122"/>
    </location>
</feature>
<gene>
    <name evidence="2" type="ORF">GCM10009754_68880</name>
</gene>
<evidence type="ECO:0000313" key="2">
    <source>
        <dbReference type="EMBL" id="GAA1982208.1"/>
    </source>
</evidence>
<keyword evidence="3" id="KW-1185">Reference proteome</keyword>
<dbReference type="RefSeq" id="WP_344428750.1">
    <property type="nucleotide sequence ID" value="NZ_BAAANN010000036.1"/>
</dbReference>
<sequence>MPSATKKIFLGTAALGAIAAGVVPGTAQAATTGDATFKLCNHGSDYTVQAVFPGHGGRSSLVVSSYGPCWEGKVAPGESFYLEVKRTDNPASFTTPVDNANNGPSTAITTKYIFTAFKYTKL</sequence>
<comment type="caution">
    <text evidence="2">The sequence shown here is derived from an EMBL/GenBank/DDBJ whole genome shotgun (WGS) entry which is preliminary data.</text>
</comment>
<evidence type="ECO:0000313" key="3">
    <source>
        <dbReference type="Proteomes" id="UP001501116"/>
    </source>
</evidence>
<organism evidence="2 3">
    <name type="scientific">Amycolatopsis minnesotensis</name>
    <dbReference type="NCBI Taxonomy" id="337894"/>
    <lineage>
        <taxon>Bacteria</taxon>
        <taxon>Bacillati</taxon>
        <taxon>Actinomycetota</taxon>
        <taxon>Actinomycetes</taxon>
        <taxon>Pseudonocardiales</taxon>
        <taxon>Pseudonocardiaceae</taxon>
        <taxon>Amycolatopsis</taxon>
    </lineage>
</organism>
<feature type="signal peptide" evidence="1">
    <location>
        <begin position="1"/>
        <end position="29"/>
    </location>
</feature>
<reference evidence="3" key="1">
    <citation type="journal article" date="2019" name="Int. J. Syst. Evol. Microbiol.">
        <title>The Global Catalogue of Microorganisms (GCM) 10K type strain sequencing project: providing services to taxonomists for standard genome sequencing and annotation.</title>
        <authorList>
            <consortium name="The Broad Institute Genomics Platform"/>
            <consortium name="The Broad Institute Genome Sequencing Center for Infectious Disease"/>
            <person name="Wu L."/>
            <person name="Ma J."/>
        </authorList>
    </citation>
    <scope>NUCLEOTIDE SEQUENCE [LARGE SCALE GENOMIC DNA]</scope>
    <source>
        <strain evidence="3">JCM 14545</strain>
    </source>
</reference>
<keyword evidence="1" id="KW-0732">Signal</keyword>
<protein>
    <submittedName>
        <fullName evidence="2">Uncharacterized protein</fullName>
    </submittedName>
</protein>
<name>A0ABP5DL17_9PSEU</name>